<name>A0ABT1E8S5_9FIRM</name>
<comment type="caution">
    <text evidence="1">The sequence shown here is derived from an EMBL/GenBank/DDBJ whole genome shotgun (WGS) entry which is preliminary data.</text>
</comment>
<proteinExistence type="predicted"/>
<protein>
    <submittedName>
        <fullName evidence="1">Cell surface protein</fullName>
    </submittedName>
</protein>
<sequence>MKKIFLLFICCFILVGCESKKDITTAEVEEKTLPELVVGEGMFSFDTNSYPELIGFADYVIVGKVVEELLVEYESVTEVRQEDGTIKMEGIPFSNYLVYVEESIKGNIPADRNIKIKKMAGLSEDGTKCYLFSDDVLPIEGNRYVFFIQAEQEGTNIVGGPNSTIPLDDNQKEITTTRSFISSEQANNIEDEIKRSVDVQVIDDRKRFVSDDAIE</sequence>
<keyword evidence="2" id="KW-1185">Reference proteome</keyword>
<dbReference type="RefSeq" id="WP_262066013.1">
    <property type="nucleotide sequence ID" value="NZ_JAMXOD010000008.1"/>
</dbReference>
<evidence type="ECO:0000313" key="1">
    <source>
        <dbReference type="EMBL" id="MCP1102230.1"/>
    </source>
</evidence>
<reference evidence="1 2" key="1">
    <citation type="journal article" date="2022" name="Genome Biol. Evol.">
        <title>Host diet, physiology and behaviors set the stage for Lachnospiraceae cladogenesis.</title>
        <authorList>
            <person name="Vera-Ponce De Leon A."/>
            <person name="Schneider M."/>
            <person name="Jahnes B.C."/>
            <person name="Sadowski V."/>
            <person name="Camuy-Velez L.A."/>
            <person name="Duan J."/>
            <person name="Sabree Z.L."/>
        </authorList>
    </citation>
    <scope>NUCLEOTIDE SEQUENCE [LARGE SCALE GENOMIC DNA]</scope>
    <source>
        <strain evidence="1 2">PAL113</strain>
    </source>
</reference>
<dbReference type="EMBL" id="JAMZFW010000008">
    <property type="protein sequence ID" value="MCP1102230.1"/>
    <property type="molecule type" value="Genomic_DNA"/>
</dbReference>
<gene>
    <name evidence="1" type="ORF">NK125_07365</name>
</gene>
<organism evidence="1 2">
    <name type="scientific">Aequitasia blattaphilus</name>
    <dbReference type="NCBI Taxonomy" id="2949332"/>
    <lineage>
        <taxon>Bacteria</taxon>
        <taxon>Bacillati</taxon>
        <taxon>Bacillota</taxon>
        <taxon>Clostridia</taxon>
        <taxon>Lachnospirales</taxon>
        <taxon>Lachnospiraceae</taxon>
        <taxon>Aequitasia</taxon>
    </lineage>
</organism>
<evidence type="ECO:0000313" key="2">
    <source>
        <dbReference type="Proteomes" id="UP001523566"/>
    </source>
</evidence>
<dbReference type="PROSITE" id="PS51257">
    <property type="entry name" value="PROKAR_LIPOPROTEIN"/>
    <property type="match status" value="1"/>
</dbReference>
<accession>A0ABT1E8S5</accession>
<dbReference type="Proteomes" id="UP001523566">
    <property type="component" value="Unassembled WGS sequence"/>
</dbReference>